<dbReference type="EMBL" id="CP115149">
    <property type="protein sequence ID" value="WBL36943.1"/>
    <property type="molecule type" value="Genomic_DNA"/>
</dbReference>
<dbReference type="RefSeq" id="WP_270057459.1">
    <property type="nucleotide sequence ID" value="NZ_CP115149.1"/>
</dbReference>
<dbReference type="PANTHER" id="PTHR36173">
    <property type="entry name" value="RIBONUCLEASE VAPC16-RELATED"/>
    <property type="match status" value="1"/>
</dbReference>
<dbReference type="PANTHER" id="PTHR36173:SF2">
    <property type="entry name" value="RIBONUCLEASE VAPC16"/>
    <property type="match status" value="1"/>
</dbReference>
<protein>
    <submittedName>
        <fullName evidence="2">Type II toxin-antitoxin system VapC family toxin</fullName>
    </submittedName>
</protein>
<dbReference type="CDD" id="cd09872">
    <property type="entry name" value="PIN_Sll0205-like"/>
    <property type="match status" value="1"/>
</dbReference>
<proteinExistence type="predicted"/>
<evidence type="ECO:0000259" key="1">
    <source>
        <dbReference type="Pfam" id="PF01850"/>
    </source>
</evidence>
<dbReference type="Proteomes" id="UP001212803">
    <property type="component" value="Chromosome"/>
</dbReference>
<dbReference type="Pfam" id="PF01850">
    <property type="entry name" value="PIN"/>
    <property type="match status" value="1"/>
</dbReference>
<evidence type="ECO:0000313" key="2">
    <source>
        <dbReference type="EMBL" id="WBL36943.1"/>
    </source>
</evidence>
<dbReference type="InterPro" id="IPR002716">
    <property type="entry name" value="PIN_dom"/>
</dbReference>
<evidence type="ECO:0000313" key="3">
    <source>
        <dbReference type="Proteomes" id="UP001212803"/>
    </source>
</evidence>
<dbReference type="InterPro" id="IPR041705">
    <property type="entry name" value="PIN_Sll0205"/>
</dbReference>
<dbReference type="InterPro" id="IPR029060">
    <property type="entry name" value="PIN-like_dom_sf"/>
</dbReference>
<organism evidence="2 3">
    <name type="scientific">Tepidiforma flava</name>
    <dbReference type="NCBI Taxonomy" id="3004094"/>
    <lineage>
        <taxon>Bacteria</taxon>
        <taxon>Bacillati</taxon>
        <taxon>Chloroflexota</taxon>
        <taxon>Tepidiformia</taxon>
        <taxon>Tepidiformales</taxon>
        <taxon>Tepidiformaceae</taxon>
        <taxon>Tepidiforma</taxon>
    </lineage>
</organism>
<dbReference type="InterPro" id="IPR052919">
    <property type="entry name" value="TA_system_RNase"/>
</dbReference>
<keyword evidence="3" id="KW-1185">Reference proteome</keyword>
<dbReference type="Gene3D" id="3.40.50.1010">
    <property type="entry name" value="5'-nuclease"/>
    <property type="match status" value="1"/>
</dbReference>
<name>A0ABY7MA98_9CHLR</name>
<feature type="domain" description="PIN" evidence="1">
    <location>
        <begin position="3"/>
        <end position="121"/>
    </location>
</feature>
<accession>A0ABY7MA98</accession>
<sequence length="127" mass="13612">MSYLVDTSVLFYYVTAPERISPKAAELLAGPAPLQISVASALEIAIKVTIGKARTHRPVDEFIDELTEMLSATILPISVEHAAALPRLPVVHRDPFDRILAAQAIAEGLVIVSPDAAFDALGAPRAW</sequence>
<reference evidence="2 3" key="1">
    <citation type="journal article" date="2023" name="ISME J.">
        <title>Thermophilic Dehalococcoidia with unusual traits shed light on an unexpected past.</title>
        <authorList>
            <person name="Palmer M."/>
            <person name="Covington J.K."/>
            <person name="Zhou E.M."/>
            <person name="Thomas S.C."/>
            <person name="Habib N."/>
            <person name="Seymour C.O."/>
            <person name="Lai D."/>
            <person name="Johnston J."/>
            <person name="Hashimi A."/>
            <person name="Jiao J.Y."/>
            <person name="Muok A.R."/>
            <person name="Liu L."/>
            <person name="Xian W.D."/>
            <person name="Zhi X.Y."/>
            <person name="Li M.M."/>
            <person name="Silva L.P."/>
            <person name="Bowen B.P."/>
            <person name="Louie K."/>
            <person name="Briegel A."/>
            <person name="Pett-Ridge J."/>
            <person name="Weber P.K."/>
            <person name="Tocheva E.I."/>
            <person name="Woyke T."/>
            <person name="Northen T.R."/>
            <person name="Mayali X."/>
            <person name="Li W.J."/>
            <person name="Hedlund B.P."/>
        </authorList>
    </citation>
    <scope>NUCLEOTIDE SEQUENCE [LARGE SCALE GENOMIC DNA]</scope>
    <source>
        <strain evidence="2 3">YIM 72310</strain>
    </source>
</reference>
<gene>
    <name evidence="2" type="ORF">O0235_05105</name>
</gene>
<dbReference type="SUPFAM" id="SSF88723">
    <property type="entry name" value="PIN domain-like"/>
    <property type="match status" value="1"/>
</dbReference>